<dbReference type="GO" id="GO:0019288">
    <property type="term" value="P:isopentenyl diphosphate biosynthetic process, methylerythritol 4-phosphate pathway"/>
    <property type="evidence" value="ECO:0007669"/>
    <property type="project" value="UniProtKB-UniRule"/>
</dbReference>
<evidence type="ECO:0000256" key="6">
    <source>
        <dbReference type="ARBA" id="ARBA00023229"/>
    </source>
</evidence>
<comment type="catalytic activity">
    <reaction evidence="7">
        <text>(2E)-4-hydroxy-3-methylbut-2-enyl diphosphate + oxidized [flavodoxin] + H2O + 2 H(+) = 2-C-methyl-D-erythritol 2,4-cyclic diphosphate + reduced [flavodoxin]</text>
        <dbReference type="Rhea" id="RHEA:43604"/>
        <dbReference type="Rhea" id="RHEA-COMP:10622"/>
        <dbReference type="Rhea" id="RHEA-COMP:10623"/>
        <dbReference type="ChEBI" id="CHEBI:15377"/>
        <dbReference type="ChEBI" id="CHEBI:15378"/>
        <dbReference type="ChEBI" id="CHEBI:57618"/>
        <dbReference type="ChEBI" id="CHEBI:58210"/>
        <dbReference type="ChEBI" id="CHEBI:58483"/>
        <dbReference type="ChEBI" id="CHEBI:128753"/>
        <dbReference type="EC" id="1.17.7.3"/>
    </reaction>
</comment>
<dbReference type="InterPro" id="IPR058578">
    <property type="entry name" value="IspG_TIM"/>
</dbReference>
<keyword evidence="6 7" id="KW-0414">Isoprene biosynthesis</keyword>
<dbReference type="Gene3D" id="3.30.413.10">
    <property type="entry name" value="Sulfite Reductase Hemoprotein, domain 1"/>
    <property type="match status" value="1"/>
</dbReference>
<evidence type="ECO:0000256" key="5">
    <source>
        <dbReference type="ARBA" id="ARBA00023014"/>
    </source>
</evidence>
<dbReference type="NCBIfam" id="TIGR00612">
    <property type="entry name" value="ispG_gcpE"/>
    <property type="match status" value="1"/>
</dbReference>
<dbReference type="HAMAP" id="MF_00159">
    <property type="entry name" value="IspG"/>
    <property type="match status" value="1"/>
</dbReference>
<dbReference type="GO" id="GO:0051539">
    <property type="term" value="F:4 iron, 4 sulfur cluster binding"/>
    <property type="evidence" value="ECO:0007669"/>
    <property type="project" value="UniProtKB-UniRule"/>
</dbReference>
<keyword evidence="4 7" id="KW-0408">Iron</keyword>
<dbReference type="InterPro" id="IPR058579">
    <property type="entry name" value="IspG_C"/>
</dbReference>
<dbReference type="Pfam" id="PF26540">
    <property type="entry name" value="GcpE_C"/>
    <property type="match status" value="1"/>
</dbReference>
<dbReference type="SUPFAM" id="SSF56014">
    <property type="entry name" value="Nitrite and sulphite reductase 4Fe-4S domain-like"/>
    <property type="match status" value="1"/>
</dbReference>
<keyword evidence="3 7" id="KW-0560">Oxidoreductase</keyword>
<name>A0A1D8CV88_CHLLM</name>
<dbReference type="EMBL" id="CP017305">
    <property type="protein sequence ID" value="AOS82736.1"/>
    <property type="molecule type" value="Genomic_DNA"/>
</dbReference>
<dbReference type="AlphaFoldDB" id="A0A1D8CV88"/>
<dbReference type="PANTHER" id="PTHR30454">
    <property type="entry name" value="4-HYDROXY-3-METHYLBUT-2-EN-1-YL DIPHOSPHATE SYNTHASE"/>
    <property type="match status" value="1"/>
</dbReference>
<feature type="binding site" evidence="7">
    <location>
        <position position="635"/>
    </location>
    <ligand>
        <name>[4Fe-4S] cluster</name>
        <dbReference type="ChEBI" id="CHEBI:49883"/>
    </ligand>
</feature>
<dbReference type="EC" id="1.17.7.3" evidence="7"/>
<evidence type="ECO:0000256" key="4">
    <source>
        <dbReference type="ARBA" id="ARBA00023004"/>
    </source>
</evidence>
<dbReference type="UniPathway" id="UPA00056">
    <property type="reaction ID" value="UER00096"/>
</dbReference>
<dbReference type="PIRSF" id="PIRSF037336">
    <property type="entry name" value="IspG_like"/>
    <property type="match status" value="1"/>
</dbReference>
<reference evidence="10" key="1">
    <citation type="submission" date="2016-09" db="EMBL/GenBank/DDBJ databases">
        <title>Genome sequence of Chlorobaculum limnaeum.</title>
        <authorList>
            <person name="Liu Z."/>
            <person name="Tank M."/>
            <person name="Bryant D.A."/>
        </authorList>
    </citation>
    <scope>NUCLEOTIDE SEQUENCE [LARGE SCALE GENOMIC DNA]</scope>
    <source>
        <strain evidence="10">DSM 1677</strain>
    </source>
</reference>
<dbReference type="RefSeq" id="WP_069808468.1">
    <property type="nucleotide sequence ID" value="NZ_CP017305.1"/>
</dbReference>
<accession>A0A1D8CV88</accession>
<evidence type="ECO:0000259" key="9">
    <source>
        <dbReference type="Pfam" id="PF26540"/>
    </source>
</evidence>
<dbReference type="Pfam" id="PF04551">
    <property type="entry name" value="GcpE"/>
    <property type="match status" value="1"/>
</dbReference>
<feature type="domain" description="IspG C-terminal" evidence="9">
    <location>
        <begin position="597"/>
        <end position="685"/>
    </location>
</feature>
<dbReference type="KEGG" id="clz:BIU88_00330"/>
<comment type="pathway">
    <text evidence="7">Isoprenoid biosynthesis; isopentenyl diphosphate biosynthesis via DXP pathway; isopentenyl diphosphate from 1-deoxy-D-xylulose 5-phosphate: step 5/6.</text>
</comment>
<dbReference type="GO" id="GO:0141197">
    <property type="term" value="F:4-hydroxy-3-methylbut-2-enyl-diphosphate synthase activity (flavodoxin)"/>
    <property type="evidence" value="ECO:0007669"/>
    <property type="project" value="UniProtKB-EC"/>
</dbReference>
<dbReference type="GO" id="GO:0016114">
    <property type="term" value="P:terpenoid biosynthetic process"/>
    <property type="evidence" value="ECO:0007669"/>
    <property type="project" value="InterPro"/>
</dbReference>
<evidence type="ECO:0000256" key="7">
    <source>
        <dbReference type="HAMAP-Rule" id="MF_00159"/>
    </source>
</evidence>
<dbReference type="GO" id="GO:0046429">
    <property type="term" value="F:4-hydroxy-3-methylbut-2-en-1-yl diphosphate synthase activity (ferredoxin)"/>
    <property type="evidence" value="ECO:0007669"/>
    <property type="project" value="UniProtKB-UniRule"/>
</dbReference>
<feature type="binding site" evidence="7">
    <location>
        <position position="604"/>
    </location>
    <ligand>
        <name>[4Fe-4S] cluster</name>
        <dbReference type="ChEBI" id="CHEBI:49883"/>
    </ligand>
</feature>
<keyword evidence="11" id="KW-1185">Reference proteome</keyword>
<keyword evidence="5 7" id="KW-0411">Iron-sulfur</keyword>
<feature type="domain" description="IspG TIM-barrel" evidence="8">
    <location>
        <begin position="26"/>
        <end position="295"/>
    </location>
</feature>
<dbReference type="GO" id="GO:0005506">
    <property type="term" value="F:iron ion binding"/>
    <property type="evidence" value="ECO:0007669"/>
    <property type="project" value="InterPro"/>
</dbReference>
<dbReference type="InterPro" id="IPR011005">
    <property type="entry name" value="Dihydropteroate_synth-like_sf"/>
</dbReference>
<evidence type="ECO:0000313" key="11">
    <source>
        <dbReference type="Proteomes" id="UP000095185"/>
    </source>
</evidence>
<organism evidence="10 11">
    <name type="scientific">Chlorobaculum limnaeum</name>
    <dbReference type="NCBI Taxonomy" id="274537"/>
    <lineage>
        <taxon>Bacteria</taxon>
        <taxon>Pseudomonadati</taxon>
        <taxon>Chlorobiota</taxon>
        <taxon>Chlorobiia</taxon>
        <taxon>Chlorobiales</taxon>
        <taxon>Chlorobiaceae</taxon>
        <taxon>Chlorobaculum</taxon>
    </lineage>
</organism>
<feature type="binding site" evidence="7">
    <location>
        <position position="642"/>
    </location>
    <ligand>
        <name>[4Fe-4S] cluster</name>
        <dbReference type="ChEBI" id="CHEBI:49883"/>
    </ligand>
</feature>
<keyword evidence="1 7" id="KW-0004">4Fe-4S</keyword>
<dbReference type="InterPro" id="IPR004588">
    <property type="entry name" value="IspG_bac-typ"/>
</dbReference>
<evidence type="ECO:0000256" key="2">
    <source>
        <dbReference type="ARBA" id="ARBA00022723"/>
    </source>
</evidence>
<evidence type="ECO:0000256" key="1">
    <source>
        <dbReference type="ARBA" id="ARBA00022485"/>
    </source>
</evidence>
<keyword evidence="2 7" id="KW-0479">Metal-binding</keyword>
<comment type="similarity">
    <text evidence="7">Belongs to the IspG family.</text>
</comment>
<gene>
    <name evidence="7" type="primary">ispG</name>
    <name evidence="10" type="ORF">BIU88_00330</name>
</gene>
<evidence type="ECO:0000256" key="3">
    <source>
        <dbReference type="ARBA" id="ARBA00023002"/>
    </source>
</evidence>
<sequence length="694" mass="76314">MSEERLFSGNSIEYPVPVYSYRRRVTREVPFGVISLGGYLPIRVESMTTAHTMDTVASVEQCRRLYEAGCEIIRLTVPTERDAENLKNIREQLRRDGIDTPLVADIHFSAKAAMKAVEFVENIRVNPGNYATGAKFSSEDYTEAEYRAELDKVREEFTPLVRKAKSLGVSMRIGTNHGSLSDRIVSRYGNSPEGMVEAALEFSRICEDEGYYDQLFSMKSSNVRVMIQAYRLLVARADAELRYAYPLHLGVTEAGDGDEGRIKSAMGIGALLEDGLGDTIRVSLTEDPVNEVPVGFAIVKKYNDMLLVRGDRAHLPVKHVVEHELKNQGHDQLPFEPFGYSRRLSIRIDGAGIPLGGDALPGVETAAHAPITDTAALRDEIIARLDPDKPVDAIRSELVSVGVGSSEDIPLLEELLDSLGELREKIVVSTADTSIISALLPLCGRVRLDIVEGETLGTGFIESLHDRNAAIEFSFIHEKSSENVPAEVLVRLASKLKERGLQRVMLSIVSDAPLYPARKLALELKKAGIDYPLVIRYRRREGERSGVLIQSAIQAGTLFCDGIGDLVALETNMPASEEVSLAFNILQAARIRMSKTEFISCPGCGRTYFELEKTTALIKARVSHLKGLKIGIMGCVVNGPGEMADADFGYVGSGKGRVSLYVGKECVEENLLESAALDRLIELIRQNGKWVDPV</sequence>
<proteinExistence type="inferred from homology"/>
<dbReference type="InterPro" id="IPR017178">
    <property type="entry name" value="IspG_atypical"/>
</dbReference>
<comment type="function">
    <text evidence="7">Converts 2C-methyl-D-erythritol 2,4-cyclodiphosphate (ME-2,4cPP) into 1-hydroxy-2-methyl-2-(E)-butenyl 4-diphosphate.</text>
</comment>
<dbReference type="Proteomes" id="UP000095185">
    <property type="component" value="Chromosome"/>
</dbReference>
<dbReference type="Gene3D" id="3.20.20.20">
    <property type="entry name" value="Dihydropteroate synthase-like"/>
    <property type="match status" value="2"/>
</dbReference>
<evidence type="ECO:0000313" key="10">
    <source>
        <dbReference type="EMBL" id="AOS82736.1"/>
    </source>
</evidence>
<comment type="cofactor">
    <cofactor evidence="7">
        <name>[4Fe-4S] cluster</name>
        <dbReference type="ChEBI" id="CHEBI:49883"/>
    </cofactor>
    <text evidence="7">Binds 1 [4Fe-4S] cluster.</text>
</comment>
<dbReference type="InterPro" id="IPR045854">
    <property type="entry name" value="NO2/SO3_Rdtase_4Fe4S_sf"/>
</dbReference>
<dbReference type="STRING" id="274537.BIU88_00330"/>
<evidence type="ECO:0000259" key="8">
    <source>
        <dbReference type="Pfam" id="PF04551"/>
    </source>
</evidence>
<protein>
    <recommendedName>
        <fullName evidence="7">4-hydroxy-3-methylbut-2-en-1-yl diphosphate synthase (flavodoxin)</fullName>
        <ecNumber evidence="7">1.17.7.3</ecNumber>
    </recommendedName>
    <alternativeName>
        <fullName evidence="7">1-hydroxy-2-methyl-2-(E)-butenyl 4-diphosphate synthase</fullName>
    </alternativeName>
</protein>
<feature type="binding site" evidence="7">
    <location>
        <position position="601"/>
    </location>
    <ligand>
        <name>[4Fe-4S] cluster</name>
        <dbReference type="ChEBI" id="CHEBI:49883"/>
    </ligand>
</feature>
<dbReference type="PANTHER" id="PTHR30454:SF0">
    <property type="entry name" value="4-HYDROXY-3-METHYLBUT-2-EN-1-YL DIPHOSPHATE SYNTHASE (FERREDOXIN), CHLOROPLASTIC"/>
    <property type="match status" value="1"/>
</dbReference>